<protein>
    <recommendedName>
        <fullName evidence="9">MFS transporter</fullName>
    </recommendedName>
</protein>
<dbReference type="GO" id="GO:0005886">
    <property type="term" value="C:plasma membrane"/>
    <property type="evidence" value="ECO:0007669"/>
    <property type="project" value="UniProtKB-SubCell"/>
</dbReference>
<organism evidence="7 8">
    <name type="scientific">Actinocatenispora comari</name>
    <dbReference type="NCBI Taxonomy" id="2807577"/>
    <lineage>
        <taxon>Bacteria</taxon>
        <taxon>Bacillati</taxon>
        <taxon>Actinomycetota</taxon>
        <taxon>Actinomycetes</taxon>
        <taxon>Micromonosporales</taxon>
        <taxon>Micromonosporaceae</taxon>
        <taxon>Actinocatenispora</taxon>
    </lineage>
</organism>
<feature type="transmembrane region" description="Helical" evidence="6">
    <location>
        <begin position="80"/>
        <end position="100"/>
    </location>
</feature>
<evidence type="ECO:0000256" key="3">
    <source>
        <dbReference type="ARBA" id="ARBA00022692"/>
    </source>
</evidence>
<evidence type="ECO:0000256" key="2">
    <source>
        <dbReference type="ARBA" id="ARBA00022475"/>
    </source>
</evidence>
<evidence type="ECO:0000256" key="6">
    <source>
        <dbReference type="SAM" id="Phobius"/>
    </source>
</evidence>
<feature type="transmembrane region" description="Helical" evidence="6">
    <location>
        <begin position="12"/>
        <end position="35"/>
    </location>
</feature>
<feature type="transmembrane region" description="Helical" evidence="6">
    <location>
        <begin position="349"/>
        <end position="368"/>
    </location>
</feature>
<dbReference type="InterPro" id="IPR011701">
    <property type="entry name" value="MFS"/>
</dbReference>
<feature type="transmembrane region" description="Helical" evidence="6">
    <location>
        <begin position="47"/>
        <end position="68"/>
    </location>
</feature>
<feature type="transmembrane region" description="Helical" evidence="6">
    <location>
        <begin position="402"/>
        <end position="422"/>
    </location>
</feature>
<evidence type="ECO:0000313" key="8">
    <source>
        <dbReference type="Proteomes" id="UP000614996"/>
    </source>
</evidence>
<dbReference type="SUPFAM" id="SSF103473">
    <property type="entry name" value="MFS general substrate transporter"/>
    <property type="match status" value="1"/>
</dbReference>
<evidence type="ECO:0000256" key="5">
    <source>
        <dbReference type="ARBA" id="ARBA00023136"/>
    </source>
</evidence>
<evidence type="ECO:0000313" key="7">
    <source>
        <dbReference type="EMBL" id="GIL25118.1"/>
    </source>
</evidence>
<dbReference type="GO" id="GO:0022857">
    <property type="term" value="F:transmembrane transporter activity"/>
    <property type="evidence" value="ECO:0007669"/>
    <property type="project" value="InterPro"/>
</dbReference>
<evidence type="ECO:0008006" key="9">
    <source>
        <dbReference type="Google" id="ProtNLM"/>
    </source>
</evidence>
<feature type="transmembrane region" description="Helical" evidence="6">
    <location>
        <begin position="257"/>
        <end position="281"/>
    </location>
</feature>
<feature type="transmembrane region" description="Helical" evidence="6">
    <location>
        <begin position="106"/>
        <end position="131"/>
    </location>
</feature>
<feature type="transmembrane region" description="Helical" evidence="6">
    <location>
        <begin position="312"/>
        <end position="337"/>
    </location>
</feature>
<name>A0A8J4EIP9_9ACTN</name>
<accession>A0A8J4EIP9</accession>
<proteinExistence type="predicted"/>
<reference evidence="8" key="1">
    <citation type="journal article" date="2021" name="Int. J. Syst. Evol. Microbiol.">
        <title>Actinocatenispora comari sp. nov., an endophytic actinomycete isolated from aerial parts of Comarum salesowianum.</title>
        <authorList>
            <person name="Oyunbileg N."/>
            <person name="Iizaka Y."/>
            <person name="Hamada M."/>
            <person name="Davaapurev B.O."/>
            <person name="Fukumoto A."/>
            <person name="Tsetseg B."/>
            <person name="Kato F."/>
            <person name="Tamura T."/>
            <person name="Batkhuu J."/>
            <person name="Anzai Y."/>
        </authorList>
    </citation>
    <scope>NUCLEOTIDE SEQUENCE [LARGE SCALE GENOMIC DNA]</scope>
    <source>
        <strain evidence="8">NUM-2625</strain>
    </source>
</reference>
<dbReference type="InterPro" id="IPR036259">
    <property type="entry name" value="MFS_trans_sf"/>
</dbReference>
<dbReference type="Gene3D" id="1.20.1250.20">
    <property type="entry name" value="MFS general substrate transporter like domains"/>
    <property type="match status" value="1"/>
</dbReference>
<keyword evidence="4 6" id="KW-1133">Transmembrane helix</keyword>
<dbReference type="PANTHER" id="PTHR23513">
    <property type="entry name" value="INTEGRAL MEMBRANE EFFLUX PROTEIN-RELATED"/>
    <property type="match status" value="1"/>
</dbReference>
<dbReference type="CDD" id="cd06173">
    <property type="entry name" value="MFS_MefA_like"/>
    <property type="match status" value="1"/>
</dbReference>
<dbReference type="PANTHER" id="PTHR23513:SF6">
    <property type="entry name" value="MAJOR FACILITATOR SUPERFAMILY ASSOCIATED DOMAIN-CONTAINING PROTEIN"/>
    <property type="match status" value="1"/>
</dbReference>
<evidence type="ECO:0000256" key="1">
    <source>
        <dbReference type="ARBA" id="ARBA00004651"/>
    </source>
</evidence>
<keyword evidence="5 6" id="KW-0472">Membrane</keyword>
<dbReference type="EMBL" id="BOPO01000004">
    <property type="protein sequence ID" value="GIL25118.1"/>
    <property type="molecule type" value="Genomic_DNA"/>
</dbReference>
<keyword evidence="2" id="KW-1003">Cell membrane</keyword>
<feature type="transmembrane region" description="Helical" evidence="6">
    <location>
        <begin position="226"/>
        <end position="245"/>
    </location>
</feature>
<keyword evidence="8" id="KW-1185">Reference proteome</keyword>
<sequence>MGGARFAGMGRFGVVWSGQVVTLVGNSVLRFAFVVRAWTEGGHATQVVLLSLCAMVPQLALSPTAGAVVDRLAKRTALQLADAGGLVSVGALALVYATGHLSLWEIYLAVALLGASAAFQYPALSSAVPLLVPKRNLQRANGLLATARSAADVCGPALAGVLVATAGLGWILALDLVTFVLAITTVRLVGLPRTRPADAGAAPRKRLLADSAEGLRYLLARPSLRGLILVFCVVNLVMVFGFAVVQPMVLARTGNDTATLAGVLTAMGVGGIAGGLLLAAWGGPRNRVRGMMLGIVGMCLSAQLAMSAADGALAWCAAILVGALLMPLVNGTMQAIVQTKVPPDKQGRVFGAVVFVSQVSMPVATVLAGPLADHVFEPQAAAHRGLVGLLAPIVGTGRGSGMAAMLFVAGLLGAAAALIGLASTAVRQLDSRIPDLDQTATQPTGG</sequence>
<dbReference type="AlphaFoldDB" id="A0A8J4EIP9"/>
<dbReference type="Pfam" id="PF07690">
    <property type="entry name" value="MFS_1"/>
    <property type="match status" value="1"/>
</dbReference>
<comment type="subcellular location">
    <subcellularLocation>
        <location evidence="1">Cell membrane</location>
        <topology evidence="1">Multi-pass membrane protein</topology>
    </subcellularLocation>
</comment>
<dbReference type="RefSeq" id="WP_207122761.1">
    <property type="nucleotide sequence ID" value="NZ_BOPO01000004.1"/>
</dbReference>
<keyword evidence="3 6" id="KW-0812">Transmembrane</keyword>
<comment type="caution">
    <text evidence="7">The sequence shown here is derived from an EMBL/GenBank/DDBJ whole genome shotgun (WGS) entry which is preliminary data.</text>
</comment>
<evidence type="ECO:0000256" key="4">
    <source>
        <dbReference type="ARBA" id="ARBA00022989"/>
    </source>
</evidence>
<feature type="transmembrane region" description="Helical" evidence="6">
    <location>
        <begin position="170"/>
        <end position="189"/>
    </location>
</feature>
<dbReference type="Proteomes" id="UP000614996">
    <property type="component" value="Unassembled WGS sequence"/>
</dbReference>
<feature type="transmembrane region" description="Helical" evidence="6">
    <location>
        <begin position="288"/>
        <end position="306"/>
    </location>
</feature>
<gene>
    <name evidence="7" type="ORF">NUM_03730</name>
</gene>